<feature type="signal peptide" evidence="1">
    <location>
        <begin position="1"/>
        <end position="18"/>
    </location>
</feature>
<accession>A0ABR4N4M1</accession>
<evidence type="ECO:0000313" key="3">
    <source>
        <dbReference type="Proteomes" id="UP001527925"/>
    </source>
</evidence>
<dbReference type="EMBL" id="JADGIZ020000033">
    <property type="protein sequence ID" value="KAL2914501.1"/>
    <property type="molecule type" value="Genomic_DNA"/>
</dbReference>
<evidence type="ECO:0000313" key="2">
    <source>
        <dbReference type="EMBL" id="KAL2914501.1"/>
    </source>
</evidence>
<organism evidence="2 3">
    <name type="scientific">Polyrhizophydium stewartii</name>
    <dbReference type="NCBI Taxonomy" id="2732419"/>
    <lineage>
        <taxon>Eukaryota</taxon>
        <taxon>Fungi</taxon>
        <taxon>Fungi incertae sedis</taxon>
        <taxon>Chytridiomycota</taxon>
        <taxon>Chytridiomycota incertae sedis</taxon>
        <taxon>Chytridiomycetes</taxon>
        <taxon>Rhizophydiales</taxon>
        <taxon>Rhizophydiales incertae sedis</taxon>
        <taxon>Polyrhizophydium</taxon>
    </lineage>
</organism>
<reference evidence="2 3" key="1">
    <citation type="submission" date="2023-09" db="EMBL/GenBank/DDBJ databases">
        <title>Pangenome analysis of Batrachochytrium dendrobatidis and related Chytrids.</title>
        <authorList>
            <person name="Yacoub M.N."/>
            <person name="Stajich J.E."/>
            <person name="James T.Y."/>
        </authorList>
    </citation>
    <scope>NUCLEOTIDE SEQUENCE [LARGE SCALE GENOMIC DNA]</scope>
    <source>
        <strain evidence="2 3">JEL0888</strain>
    </source>
</reference>
<evidence type="ECO:0000256" key="1">
    <source>
        <dbReference type="SAM" id="SignalP"/>
    </source>
</evidence>
<proteinExistence type="predicted"/>
<feature type="chain" id="PRO_5047012046" evidence="1">
    <location>
        <begin position="19"/>
        <end position="232"/>
    </location>
</feature>
<protein>
    <submittedName>
        <fullName evidence="2">Uncharacterized protein</fullName>
    </submittedName>
</protein>
<dbReference type="Proteomes" id="UP001527925">
    <property type="component" value="Unassembled WGS sequence"/>
</dbReference>
<name>A0ABR4N4M1_9FUNG</name>
<sequence>MLAAAVSALSLFASLASAQLTFQPAPNCGLPADPKCLITNAQYTVVGTVTSNTLNESTSTPANYNATVNIRCVWASFTSPPSTGEGLVGNNLLVANWGFPKAGCPANTGAQAVVGANRILFLYVAASAARGLPPSQNVFAVQDICVGGLDYNEANVKTVASVLNQYPSNAIGAQFRGDSSCALPALSTTTAGGQASPTGSVTVPGNAAETSGRWSSSLAAAAVFVGAFALLL</sequence>
<comment type="caution">
    <text evidence="2">The sequence shown here is derived from an EMBL/GenBank/DDBJ whole genome shotgun (WGS) entry which is preliminary data.</text>
</comment>
<keyword evidence="3" id="KW-1185">Reference proteome</keyword>
<gene>
    <name evidence="2" type="ORF">HK105_206068</name>
</gene>
<keyword evidence="1" id="KW-0732">Signal</keyword>